<dbReference type="RefSeq" id="WP_120200076.1">
    <property type="nucleotide sequence ID" value="NZ_RAQJ01000001.1"/>
</dbReference>
<sequence length="169" mass="19390">MLKNSCWITTLIVCLIVFSSCDSNRVFDEYKSVPNQWHKDSIISFNITPPDSTNAYNLFVNLRNTNDYKYSNLFLIVDIDFPNGKTIKDTLEYQMAQPDGKLLGVGFTDVKENKLWYKGQDDNPFVFNESGIYKVNIQHAMRENGKVNGVDNLEGITDIGFRVEQLQTN</sequence>
<reference evidence="1 2" key="1">
    <citation type="submission" date="2018-09" db="EMBL/GenBank/DDBJ databases">
        <title>Genomic Encyclopedia of Archaeal and Bacterial Type Strains, Phase II (KMG-II): from individual species to whole genera.</title>
        <authorList>
            <person name="Goeker M."/>
        </authorList>
    </citation>
    <scope>NUCLEOTIDE SEQUENCE [LARGE SCALE GENOMIC DNA]</scope>
    <source>
        <strain evidence="1 2">DSM 26283</strain>
    </source>
</reference>
<evidence type="ECO:0000313" key="2">
    <source>
        <dbReference type="Proteomes" id="UP000284892"/>
    </source>
</evidence>
<keyword evidence="2" id="KW-1185">Reference proteome</keyword>
<dbReference type="Pfam" id="PF14109">
    <property type="entry name" value="GldH_lipo"/>
    <property type="match status" value="1"/>
</dbReference>
<gene>
    <name evidence="1" type="ORF">BXY80_0988</name>
</gene>
<dbReference type="Proteomes" id="UP000284892">
    <property type="component" value="Unassembled WGS sequence"/>
</dbReference>
<dbReference type="InterPro" id="IPR020018">
    <property type="entry name" value="Motility-assoc_lipoprot_GldH"/>
</dbReference>
<dbReference type="NCBIfam" id="TIGR03511">
    <property type="entry name" value="GldH_lipo"/>
    <property type="match status" value="1"/>
</dbReference>
<protein>
    <submittedName>
        <fullName evidence="1">Protein involved in gliding motility GldH</fullName>
    </submittedName>
</protein>
<comment type="caution">
    <text evidence="1">The sequence shown here is derived from an EMBL/GenBank/DDBJ whole genome shotgun (WGS) entry which is preliminary data.</text>
</comment>
<accession>A0A420DXF5</accession>
<dbReference type="AlphaFoldDB" id="A0A420DXF5"/>
<organism evidence="1 2">
    <name type="scientific">Ichthyenterobacterium magnum</name>
    <dbReference type="NCBI Taxonomy" id="1230530"/>
    <lineage>
        <taxon>Bacteria</taxon>
        <taxon>Pseudomonadati</taxon>
        <taxon>Bacteroidota</taxon>
        <taxon>Flavobacteriia</taxon>
        <taxon>Flavobacteriales</taxon>
        <taxon>Flavobacteriaceae</taxon>
        <taxon>Ichthyenterobacterium</taxon>
    </lineage>
</organism>
<proteinExistence type="predicted"/>
<dbReference type="EMBL" id="RAQJ01000001">
    <property type="protein sequence ID" value="RKE98893.1"/>
    <property type="molecule type" value="Genomic_DNA"/>
</dbReference>
<name>A0A420DXF5_9FLAO</name>
<dbReference type="OrthoDB" id="982482at2"/>
<evidence type="ECO:0000313" key="1">
    <source>
        <dbReference type="EMBL" id="RKE98893.1"/>
    </source>
</evidence>
<dbReference type="PROSITE" id="PS51257">
    <property type="entry name" value="PROKAR_LIPOPROTEIN"/>
    <property type="match status" value="1"/>
</dbReference>